<proteinExistence type="predicted"/>
<dbReference type="EMBL" id="JBEDUW010000007">
    <property type="protein sequence ID" value="KAK9912092.1"/>
    <property type="molecule type" value="Genomic_DNA"/>
</dbReference>
<feature type="region of interest" description="Disordered" evidence="1">
    <location>
        <begin position="1"/>
        <end position="20"/>
    </location>
</feature>
<comment type="caution">
    <text evidence="2">The sequence shown here is derived from an EMBL/GenBank/DDBJ whole genome shotgun (WGS) entry which is preliminary data.</text>
</comment>
<organism evidence="2 3">
    <name type="scientific">Rubus argutus</name>
    <name type="common">Southern blackberry</name>
    <dbReference type="NCBI Taxonomy" id="59490"/>
    <lineage>
        <taxon>Eukaryota</taxon>
        <taxon>Viridiplantae</taxon>
        <taxon>Streptophyta</taxon>
        <taxon>Embryophyta</taxon>
        <taxon>Tracheophyta</taxon>
        <taxon>Spermatophyta</taxon>
        <taxon>Magnoliopsida</taxon>
        <taxon>eudicotyledons</taxon>
        <taxon>Gunneridae</taxon>
        <taxon>Pentapetalae</taxon>
        <taxon>rosids</taxon>
        <taxon>fabids</taxon>
        <taxon>Rosales</taxon>
        <taxon>Rosaceae</taxon>
        <taxon>Rosoideae</taxon>
        <taxon>Rosoideae incertae sedis</taxon>
        <taxon>Rubus</taxon>
    </lineage>
</organism>
<gene>
    <name evidence="2" type="ORF">M0R45_035967</name>
</gene>
<evidence type="ECO:0000313" key="2">
    <source>
        <dbReference type="EMBL" id="KAK9912092.1"/>
    </source>
</evidence>
<evidence type="ECO:0000313" key="3">
    <source>
        <dbReference type="Proteomes" id="UP001457282"/>
    </source>
</evidence>
<dbReference type="AlphaFoldDB" id="A0AAW1VVM7"/>
<accession>A0AAW1VVM7</accession>
<dbReference type="Proteomes" id="UP001457282">
    <property type="component" value="Unassembled WGS sequence"/>
</dbReference>
<protein>
    <submittedName>
        <fullName evidence="2">Uncharacterized protein</fullName>
    </submittedName>
</protein>
<sequence>MVEGRNIEEEKEENCKGSSSAATIEAAKLSHVKICITTVGISASTSAQPSHDATAANTDSVQAVVTAAAPPIVNSGAVNPSHRCCQGRVPLLHHLSLSSLRPATSSLSRRHRRVL</sequence>
<reference evidence="2 3" key="1">
    <citation type="journal article" date="2023" name="G3 (Bethesda)">
        <title>A chromosome-length genome assembly and annotation of blackberry (Rubus argutus, cv. 'Hillquist').</title>
        <authorList>
            <person name="Bruna T."/>
            <person name="Aryal R."/>
            <person name="Dudchenko O."/>
            <person name="Sargent D.J."/>
            <person name="Mead D."/>
            <person name="Buti M."/>
            <person name="Cavallini A."/>
            <person name="Hytonen T."/>
            <person name="Andres J."/>
            <person name="Pham M."/>
            <person name="Weisz D."/>
            <person name="Mascagni F."/>
            <person name="Usai G."/>
            <person name="Natali L."/>
            <person name="Bassil N."/>
            <person name="Fernandez G.E."/>
            <person name="Lomsadze A."/>
            <person name="Armour M."/>
            <person name="Olukolu B."/>
            <person name="Poorten T."/>
            <person name="Britton C."/>
            <person name="Davik J."/>
            <person name="Ashrafi H."/>
            <person name="Aiden E.L."/>
            <person name="Borodovsky M."/>
            <person name="Worthington M."/>
        </authorList>
    </citation>
    <scope>NUCLEOTIDE SEQUENCE [LARGE SCALE GENOMIC DNA]</scope>
    <source>
        <strain evidence="2">PI 553951</strain>
    </source>
</reference>
<name>A0AAW1VVM7_RUBAR</name>
<evidence type="ECO:0000256" key="1">
    <source>
        <dbReference type="SAM" id="MobiDB-lite"/>
    </source>
</evidence>
<keyword evidence="3" id="KW-1185">Reference proteome</keyword>